<comment type="caution">
    <text evidence="9">The sequence shown here is derived from an EMBL/GenBank/DDBJ whole genome shotgun (WGS) entry which is preliminary data.</text>
</comment>
<dbReference type="AlphaFoldDB" id="A0A833QK17"/>
<dbReference type="InterPro" id="IPR052222">
    <property type="entry name" value="DESIGUAL"/>
</dbReference>
<dbReference type="GO" id="GO:0012505">
    <property type="term" value="C:endomembrane system"/>
    <property type="evidence" value="ECO:0007669"/>
    <property type="project" value="UniProtKB-SubCell"/>
</dbReference>
<keyword evidence="10" id="KW-1185">Reference proteome</keyword>
<feature type="signal peptide" evidence="8">
    <location>
        <begin position="1"/>
        <end position="21"/>
    </location>
</feature>
<comment type="subcellular location">
    <subcellularLocation>
        <location evidence="1">Endomembrane system</location>
        <topology evidence="1">Multi-pass membrane protein</topology>
    </subcellularLocation>
</comment>
<evidence type="ECO:0000256" key="3">
    <source>
        <dbReference type="ARBA" id="ARBA00022729"/>
    </source>
</evidence>
<evidence type="ECO:0000256" key="6">
    <source>
        <dbReference type="ARBA" id="ARBA00029467"/>
    </source>
</evidence>
<keyword evidence="4 7" id="KW-1133">Transmembrane helix</keyword>
<evidence type="ECO:0000256" key="1">
    <source>
        <dbReference type="ARBA" id="ARBA00004127"/>
    </source>
</evidence>
<dbReference type="Proteomes" id="UP000623129">
    <property type="component" value="Unassembled WGS sequence"/>
</dbReference>
<evidence type="ECO:0000256" key="7">
    <source>
        <dbReference type="SAM" id="Phobius"/>
    </source>
</evidence>
<evidence type="ECO:0000256" key="5">
    <source>
        <dbReference type="ARBA" id="ARBA00023136"/>
    </source>
</evidence>
<evidence type="ECO:0000256" key="4">
    <source>
        <dbReference type="ARBA" id="ARBA00022989"/>
    </source>
</evidence>
<dbReference type="OrthoDB" id="1667348at2759"/>
<reference evidence="9" key="1">
    <citation type="submission" date="2020-01" db="EMBL/GenBank/DDBJ databases">
        <title>Genome sequence of Kobresia littledalei, the first chromosome-level genome in the family Cyperaceae.</title>
        <authorList>
            <person name="Qu G."/>
        </authorList>
    </citation>
    <scope>NUCLEOTIDE SEQUENCE</scope>
    <source>
        <strain evidence="9">C.B.Clarke</strain>
        <tissue evidence="9">Leaf</tissue>
    </source>
</reference>
<name>A0A833QK17_9POAL</name>
<dbReference type="Pfam" id="PF06749">
    <property type="entry name" value="DUF1218"/>
    <property type="match status" value="1"/>
</dbReference>
<dbReference type="InterPro" id="IPR009606">
    <property type="entry name" value="DEAL/Modifying_wall_lignin1/2"/>
</dbReference>
<keyword evidence="5 7" id="KW-0472">Membrane</keyword>
<proteinExistence type="inferred from homology"/>
<feature type="transmembrane region" description="Helical" evidence="7">
    <location>
        <begin position="93"/>
        <end position="114"/>
    </location>
</feature>
<dbReference type="EMBL" id="SWLB01000186">
    <property type="protein sequence ID" value="KAF3319937.1"/>
    <property type="molecule type" value="Genomic_DNA"/>
</dbReference>
<keyword evidence="2 7" id="KW-0812">Transmembrane</keyword>
<organism evidence="9 10">
    <name type="scientific">Carex littledalei</name>
    <dbReference type="NCBI Taxonomy" id="544730"/>
    <lineage>
        <taxon>Eukaryota</taxon>
        <taxon>Viridiplantae</taxon>
        <taxon>Streptophyta</taxon>
        <taxon>Embryophyta</taxon>
        <taxon>Tracheophyta</taxon>
        <taxon>Spermatophyta</taxon>
        <taxon>Magnoliopsida</taxon>
        <taxon>Liliopsida</taxon>
        <taxon>Poales</taxon>
        <taxon>Cyperaceae</taxon>
        <taxon>Cyperoideae</taxon>
        <taxon>Cariceae</taxon>
        <taxon>Carex</taxon>
        <taxon>Carex subgen. Euthyceras</taxon>
    </lineage>
</organism>
<feature type="chain" id="PRO_5032565693" evidence="8">
    <location>
        <begin position="22"/>
        <end position="176"/>
    </location>
</feature>
<feature type="transmembrane region" description="Helical" evidence="7">
    <location>
        <begin position="51"/>
        <end position="72"/>
    </location>
</feature>
<sequence>MAKVEAVIVCILIVLMDVVAGILGLQAEKAQNHGRHLKVLFIECKEPVHLAYRLGIAAAVLLALSHVIANLLGGCTCICSRDVLRGSTANRRMAAITLVISWLILAVGLALLIIGALSNSKSRATCGLPHHNFLSIGGILCFIHGIFCLAYFVSANAANRAEEKPQRSIISHGVHP</sequence>
<evidence type="ECO:0000256" key="2">
    <source>
        <dbReference type="ARBA" id="ARBA00022692"/>
    </source>
</evidence>
<accession>A0A833QK17</accession>
<feature type="transmembrane region" description="Helical" evidence="7">
    <location>
        <begin position="134"/>
        <end position="158"/>
    </location>
</feature>
<evidence type="ECO:0000313" key="10">
    <source>
        <dbReference type="Proteomes" id="UP000623129"/>
    </source>
</evidence>
<protein>
    <submittedName>
        <fullName evidence="9">Uncharacterized protein</fullName>
    </submittedName>
</protein>
<gene>
    <name evidence="9" type="ORF">FCM35_KLT21798</name>
</gene>
<dbReference type="PANTHER" id="PTHR31769">
    <property type="entry name" value="OS07G0462200 PROTEIN-RELATED"/>
    <property type="match status" value="1"/>
</dbReference>
<keyword evidence="3 8" id="KW-0732">Signal</keyword>
<evidence type="ECO:0000313" key="9">
    <source>
        <dbReference type="EMBL" id="KAF3319937.1"/>
    </source>
</evidence>
<comment type="similarity">
    <text evidence="6">Belongs to the DESIGUAL family.</text>
</comment>
<evidence type="ECO:0000256" key="8">
    <source>
        <dbReference type="SAM" id="SignalP"/>
    </source>
</evidence>